<evidence type="ECO:0000313" key="2">
    <source>
        <dbReference type="EMBL" id="ADB18294.1"/>
    </source>
</evidence>
<name>D2QZA2_PIRSD</name>
<dbReference type="Proteomes" id="UP000001887">
    <property type="component" value="Chromosome"/>
</dbReference>
<accession>D2QZA2</accession>
<dbReference type="AlphaFoldDB" id="D2QZA2"/>
<dbReference type="HOGENOM" id="CLU_1223829_0_0_0"/>
<protein>
    <submittedName>
        <fullName evidence="2">Uncharacterized protein</fullName>
    </submittedName>
</protein>
<keyword evidence="3" id="KW-1185">Reference proteome</keyword>
<keyword evidence="1" id="KW-0812">Transmembrane</keyword>
<feature type="transmembrane region" description="Helical" evidence="1">
    <location>
        <begin position="21"/>
        <end position="43"/>
    </location>
</feature>
<proteinExistence type="predicted"/>
<evidence type="ECO:0000256" key="1">
    <source>
        <dbReference type="SAM" id="Phobius"/>
    </source>
</evidence>
<reference evidence="2 3" key="1">
    <citation type="journal article" date="2009" name="Stand. Genomic Sci.">
        <title>Complete genome sequence of Pirellula staleyi type strain (ATCC 27377).</title>
        <authorList>
            <person name="Clum A."/>
            <person name="Tindall B.J."/>
            <person name="Sikorski J."/>
            <person name="Ivanova N."/>
            <person name="Mavrommatis K."/>
            <person name="Lucas S."/>
            <person name="Glavina del Rio T."/>
            <person name="Nolan M."/>
            <person name="Chen F."/>
            <person name="Tice H."/>
            <person name="Pitluck S."/>
            <person name="Cheng J.F."/>
            <person name="Chertkov O."/>
            <person name="Brettin T."/>
            <person name="Han C."/>
            <person name="Detter J.C."/>
            <person name="Kuske C."/>
            <person name="Bruce D."/>
            <person name="Goodwin L."/>
            <person name="Ovchinikova G."/>
            <person name="Pati A."/>
            <person name="Mikhailova N."/>
            <person name="Chen A."/>
            <person name="Palaniappan K."/>
            <person name="Land M."/>
            <person name="Hauser L."/>
            <person name="Chang Y.J."/>
            <person name="Jeffries C.D."/>
            <person name="Chain P."/>
            <person name="Rohde M."/>
            <person name="Goker M."/>
            <person name="Bristow J."/>
            <person name="Eisen J.A."/>
            <person name="Markowitz V."/>
            <person name="Hugenholtz P."/>
            <person name="Kyrpides N.C."/>
            <person name="Klenk H.P."/>
            <person name="Lapidus A."/>
        </authorList>
    </citation>
    <scope>NUCLEOTIDE SEQUENCE [LARGE SCALE GENOMIC DNA]</scope>
    <source>
        <strain evidence="3">ATCC 27377 / DSM 6068 / ICPB 4128</strain>
    </source>
</reference>
<keyword evidence="1" id="KW-0472">Membrane</keyword>
<gene>
    <name evidence="2" type="ordered locus">Psta_3633</name>
</gene>
<dbReference type="OrthoDB" id="275662at2"/>
<dbReference type="EMBL" id="CP001848">
    <property type="protein sequence ID" value="ADB18294.1"/>
    <property type="molecule type" value="Genomic_DNA"/>
</dbReference>
<dbReference type="STRING" id="530564.Psta_3633"/>
<organism evidence="2 3">
    <name type="scientific">Pirellula staleyi (strain ATCC 27377 / DSM 6068 / ICPB 4128)</name>
    <name type="common">Pirella staleyi</name>
    <dbReference type="NCBI Taxonomy" id="530564"/>
    <lineage>
        <taxon>Bacteria</taxon>
        <taxon>Pseudomonadati</taxon>
        <taxon>Planctomycetota</taxon>
        <taxon>Planctomycetia</taxon>
        <taxon>Pirellulales</taxon>
        <taxon>Pirellulaceae</taxon>
        <taxon>Pirellula</taxon>
    </lineage>
</organism>
<evidence type="ECO:0000313" key="3">
    <source>
        <dbReference type="Proteomes" id="UP000001887"/>
    </source>
</evidence>
<keyword evidence="1" id="KW-1133">Transmembrane helix</keyword>
<sequence precursor="true">MKLDKLSKQLRRDLAANPKRAIVLGLMVVVALYFWAPLVWGWMKPTSSGGKSAVAKSTSEPLVEATADASVTKSKKKSIRWELLAVQMAGDPRMKPLRASVIRDPFQWKEPPPSNVSSEATDELAQASVKPLAPSVKPTAESLGLKLESVLVSSRGNVAMINGRVAREGQSINISASDASQFEAVVMHVDRDRVELRLAEETITLTLAAPKLASGDELRAPVKRGE</sequence>
<dbReference type="KEGG" id="psl:Psta_3633"/>